<gene>
    <name evidence="2" type="ORF">A2Y75_09845</name>
</gene>
<dbReference type="EMBL" id="MELK01000054">
    <property type="protein sequence ID" value="OFW55410.1"/>
    <property type="molecule type" value="Genomic_DNA"/>
</dbReference>
<accession>A0A1F2WEZ5</accession>
<evidence type="ECO:0008006" key="4">
    <source>
        <dbReference type="Google" id="ProtNLM"/>
    </source>
</evidence>
<proteinExistence type="predicted"/>
<dbReference type="AlphaFoldDB" id="A0A1F2WEZ5"/>
<organism evidence="2 3">
    <name type="scientific">Candidatus Solincola sediminis</name>
    <dbReference type="NCBI Taxonomy" id="1797199"/>
    <lineage>
        <taxon>Bacteria</taxon>
        <taxon>Bacillati</taxon>
        <taxon>Actinomycetota</taxon>
        <taxon>Candidatus Geothermincolia</taxon>
        <taxon>Candidatus Geothermincolales</taxon>
        <taxon>Candidatus Geothermincolaceae</taxon>
        <taxon>Candidatus Solincola</taxon>
    </lineage>
</organism>
<comment type="caution">
    <text evidence="2">The sequence shown here is derived from an EMBL/GenBank/DDBJ whole genome shotgun (WGS) entry which is preliminary data.</text>
</comment>
<dbReference type="STRING" id="1797197.A2Y75_09845"/>
<keyword evidence="1" id="KW-0812">Transmembrane</keyword>
<evidence type="ECO:0000256" key="1">
    <source>
        <dbReference type="SAM" id="Phobius"/>
    </source>
</evidence>
<dbReference type="Proteomes" id="UP000177876">
    <property type="component" value="Unassembled WGS sequence"/>
</dbReference>
<feature type="transmembrane region" description="Helical" evidence="1">
    <location>
        <begin position="20"/>
        <end position="43"/>
    </location>
</feature>
<sequence>MRSRYILPQLQSERGQIWSWVLGIFVVAVIVGLIIAQCGPVIANHLNLSSTARDAADEAASIYEKTRGNLNEVQKSTSRYLEDRGARLAGSITVERASGESSIIYVPVRKIVNTFIFQNVSYLASYTEAFAEGQANVYK</sequence>
<keyword evidence="1" id="KW-0472">Membrane</keyword>
<reference evidence="2 3" key="1">
    <citation type="journal article" date="2016" name="Nat. Commun.">
        <title>Thousands of microbial genomes shed light on interconnected biogeochemical processes in an aquifer system.</title>
        <authorList>
            <person name="Anantharaman K."/>
            <person name="Brown C.T."/>
            <person name="Hug L.A."/>
            <person name="Sharon I."/>
            <person name="Castelle C.J."/>
            <person name="Probst A.J."/>
            <person name="Thomas B.C."/>
            <person name="Singh A."/>
            <person name="Wilkins M.J."/>
            <person name="Karaoz U."/>
            <person name="Brodie E.L."/>
            <person name="Williams K.H."/>
            <person name="Hubbard S.S."/>
            <person name="Banfield J.F."/>
        </authorList>
    </citation>
    <scope>NUCLEOTIDE SEQUENCE [LARGE SCALE GENOMIC DNA]</scope>
</reference>
<evidence type="ECO:0000313" key="3">
    <source>
        <dbReference type="Proteomes" id="UP000177876"/>
    </source>
</evidence>
<protein>
    <recommendedName>
        <fullName evidence="4">DUF4845 domain-containing protein</fullName>
    </recommendedName>
</protein>
<name>A0A1F2WEZ5_9ACTN</name>
<keyword evidence="1" id="KW-1133">Transmembrane helix</keyword>
<evidence type="ECO:0000313" key="2">
    <source>
        <dbReference type="EMBL" id="OFW55410.1"/>
    </source>
</evidence>